<evidence type="ECO:0000259" key="2">
    <source>
        <dbReference type="PROSITE" id="PS50943"/>
    </source>
</evidence>
<dbReference type="Pfam" id="PF01381">
    <property type="entry name" value="HTH_3"/>
    <property type="match status" value="1"/>
</dbReference>
<dbReference type="InterPro" id="IPR050807">
    <property type="entry name" value="TransReg_Diox_bact_type"/>
</dbReference>
<dbReference type="Proteomes" id="UP001056819">
    <property type="component" value="Chromosome"/>
</dbReference>
<gene>
    <name evidence="3" type="ORF">LNQ82_02135</name>
</gene>
<name>A0AAE9HY11_9NEIS</name>
<accession>A0AAE9HY11</accession>
<dbReference type="InterPro" id="IPR001387">
    <property type="entry name" value="Cro/C1-type_HTH"/>
</dbReference>
<dbReference type="InterPro" id="IPR010982">
    <property type="entry name" value="Lambda_DNA-bd_dom_sf"/>
</dbReference>
<dbReference type="AlphaFoldDB" id="A0AAE9HY11"/>
<dbReference type="SMART" id="SM00530">
    <property type="entry name" value="HTH_XRE"/>
    <property type="match status" value="1"/>
</dbReference>
<evidence type="ECO:0000256" key="1">
    <source>
        <dbReference type="ARBA" id="ARBA00023125"/>
    </source>
</evidence>
<dbReference type="PANTHER" id="PTHR46797">
    <property type="entry name" value="HTH-TYPE TRANSCRIPTIONAL REGULATOR"/>
    <property type="match status" value="1"/>
</dbReference>
<dbReference type="PROSITE" id="PS50943">
    <property type="entry name" value="HTH_CROC1"/>
    <property type="match status" value="1"/>
</dbReference>
<proteinExistence type="predicted"/>
<feature type="domain" description="HTH cro/C1-type" evidence="2">
    <location>
        <begin position="17"/>
        <end position="71"/>
    </location>
</feature>
<dbReference type="GO" id="GO:0003700">
    <property type="term" value="F:DNA-binding transcription factor activity"/>
    <property type="evidence" value="ECO:0007669"/>
    <property type="project" value="TreeGrafter"/>
</dbReference>
<dbReference type="Gene3D" id="1.10.260.40">
    <property type="entry name" value="lambda repressor-like DNA-binding domains"/>
    <property type="match status" value="1"/>
</dbReference>
<evidence type="ECO:0000313" key="4">
    <source>
        <dbReference type="Proteomes" id="UP001056819"/>
    </source>
</evidence>
<organism evidence="3 4">
    <name type="scientific">Conchiformibius steedae DSM 2580</name>
    <dbReference type="NCBI Taxonomy" id="1121352"/>
    <lineage>
        <taxon>Bacteria</taxon>
        <taxon>Pseudomonadati</taxon>
        <taxon>Pseudomonadota</taxon>
        <taxon>Betaproteobacteria</taxon>
        <taxon>Neisseriales</taxon>
        <taxon>Neisseriaceae</taxon>
        <taxon>Conchiformibius</taxon>
    </lineage>
</organism>
<keyword evidence="1" id="KW-0238">DNA-binding</keyword>
<sequence>MNTPDLSAISRQIGQSIARRRQQAGLTQEQVAEQLGIGYVAVSRMERGLVMPTVARLYQLAEILGCSSADLLDENSPLADDQARRLYHLFARLHESDRKMLGDILQTLSERLREP</sequence>
<dbReference type="PANTHER" id="PTHR46797:SF1">
    <property type="entry name" value="METHYLPHOSPHONATE SYNTHASE"/>
    <property type="match status" value="1"/>
</dbReference>
<dbReference type="GO" id="GO:0005829">
    <property type="term" value="C:cytosol"/>
    <property type="evidence" value="ECO:0007669"/>
    <property type="project" value="TreeGrafter"/>
</dbReference>
<evidence type="ECO:0000313" key="3">
    <source>
        <dbReference type="EMBL" id="URD67985.1"/>
    </source>
</evidence>
<reference evidence="3" key="1">
    <citation type="submission" date="2022-05" db="EMBL/GenBank/DDBJ databases">
        <title>Alysiella filiformis genome sequencing.</title>
        <authorList>
            <person name="Viehboeck T."/>
        </authorList>
    </citation>
    <scope>NUCLEOTIDE SEQUENCE</scope>
    <source>
        <strain evidence="3">DSM 2580</strain>
    </source>
</reference>
<dbReference type="EMBL" id="CP097501">
    <property type="protein sequence ID" value="URD67985.1"/>
    <property type="molecule type" value="Genomic_DNA"/>
</dbReference>
<dbReference type="RefSeq" id="WP_027021846.1">
    <property type="nucleotide sequence ID" value="NZ_CP097501.1"/>
</dbReference>
<dbReference type="GO" id="GO:0003677">
    <property type="term" value="F:DNA binding"/>
    <property type="evidence" value="ECO:0007669"/>
    <property type="project" value="UniProtKB-KW"/>
</dbReference>
<dbReference type="SUPFAM" id="SSF47413">
    <property type="entry name" value="lambda repressor-like DNA-binding domains"/>
    <property type="match status" value="1"/>
</dbReference>
<protein>
    <submittedName>
        <fullName evidence="3">Helix-turn-helix domain-containing protein</fullName>
    </submittedName>
</protein>
<dbReference type="CDD" id="cd00093">
    <property type="entry name" value="HTH_XRE"/>
    <property type="match status" value="1"/>
</dbReference>